<name>B9SCC7_RICCO</name>
<sequence>MSDQDSFRVVHCIASVSLRVLQENKNAGNFFFEISLIIYSPGNSVTTLPVYEQRRLSFPGLTGKEKTAKRLIQECMPSAFRN</sequence>
<gene>
    <name evidence="1" type="ORF">RCOM_0891860</name>
</gene>
<dbReference type="Proteomes" id="UP000008311">
    <property type="component" value="Unassembled WGS sequence"/>
</dbReference>
<dbReference type="AlphaFoldDB" id="B9SCC7"/>
<evidence type="ECO:0000313" key="2">
    <source>
        <dbReference type="Proteomes" id="UP000008311"/>
    </source>
</evidence>
<accession>B9SCC7</accession>
<dbReference type="EMBL" id="EQ973920">
    <property type="protein sequence ID" value="EEF38732.1"/>
    <property type="molecule type" value="Genomic_DNA"/>
</dbReference>
<protein>
    <submittedName>
        <fullName evidence="1">Uncharacterized protein</fullName>
    </submittedName>
</protein>
<organism evidence="1 2">
    <name type="scientific">Ricinus communis</name>
    <name type="common">Castor bean</name>
    <dbReference type="NCBI Taxonomy" id="3988"/>
    <lineage>
        <taxon>Eukaryota</taxon>
        <taxon>Viridiplantae</taxon>
        <taxon>Streptophyta</taxon>
        <taxon>Embryophyta</taxon>
        <taxon>Tracheophyta</taxon>
        <taxon>Spermatophyta</taxon>
        <taxon>Magnoliopsida</taxon>
        <taxon>eudicotyledons</taxon>
        <taxon>Gunneridae</taxon>
        <taxon>Pentapetalae</taxon>
        <taxon>rosids</taxon>
        <taxon>fabids</taxon>
        <taxon>Malpighiales</taxon>
        <taxon>Euphorbiaceae</taxon>
        <taxon>Acalyphoideae</taxon>
        <taxon>Acalypheae</taxon>
        <taxon>Ricinus</taxon>
    </lineage>
</organism>
<reference evidence="2" key="1">
    <citation type="journal article" date="2010" name="Nat. Biotechnol.">
        <title>Draft genome sequence of the oilseed species Ricinus communis.</title>
        <authorList>
            <person name="Chan A.P."/>
            <person name="Crabtree J."/>
            <person name="Zhao Q."/>
            <person name="Lorenzi H."/>
            <person name="Orvis J."/>
            <person name="Puiu D."/>
            <person name="Melake-Berhan A."/>
            <person name="Jones K.M."/>
            <person name="Redman J."/>
            <person name="Chen G."/>
            <person name="Cahoon E.B."/>
            <person name="Gedil M."/>
            <person name="Stanke M."/>
            <person name="Haas B.J."/>
            <person name="Wortman J.R."/>
            <person name="Fraser-Liggett C.M."/>
            <person name="Ravel J."/>
            <person name="Rabinowicz P.D."/>
        </authorList>
    </citation>
    <scope>NUCLEOTIDE SEQUENCE [LARGE SCALE GENOMIC DNA]</scope>
    <source>
        <strain evidence="2">cv. Hale</strain>
    </source>
</reference>
<dbReference type="InParanoid" id="B9SCC7"/>
<keyword evidence="2" id="KW-1185">Reference proteome</keyword>
<evidence type="ECO:0000313" key="1">
    <source>
        <dbReference type="EMBL" id="EEF38732.1"/>
    </source>
</evidence>
<proteinExistence type="predicted"/>